<dbReference type="RefSeq" id="WP_183409974.1">
    <property type="nucleotide sequence ID" value="NZ_JACHWY010000001.1"/>
</dbReference>
<keyword evidence="5" id="KW-1185">Reference proteome</keyword>
<dbReference type="PIRSF" id="PIRSF016184">
    <property type="entry name" value="PhzC_PhzF"/>
    <property type="match status" value="1"/>
</dbReference>
<evidence type="ECO:0000313" key="4">
    <source>
        <dbReference type="EMBL" id="MBB3047344.1"/>
    </source>
</evidence>
<comment type="caution">
    <text evidence="4">The sequence shown here is derived from an EMBL/GenBank/DDBJ whole genome shotgun (WGS) entry which is preliminary data.</text>
</comment>
<gene>
    <name evidence="4" type="ORF">FHR99_001580</name>
</gene>
<feature type="active site" evidence="3">
    <location>
        <position position="45"/>
    </location>
</feature>
<dbReference type="Gene3D" id="3.10.310.10">
    <property type="entry name" value="Diaminopimelate Epimerase, Chain A, domain 1"/>
    <property type="match status" value="2"/>
</dbReference>
<evidence type="ECO:0000256" key="2">
    <source>
        <dbReference type="ARBA" id="ARBA00023235"/>
    </source>
</evidence>
<dbReference type="NCBIfam" id="TIGR00654">
    <property type="entry name" value="PhzF_family"/>
    <property type="match status" value="1"/>
</dbReference>
<dbReference type="PANTHER" id="PTHR13774:SF17">
    <property type="entry name" value="PHENAZINE BIOSYNTHESIS-LIKE DOMAIN-CONTAINING PROTEIN"/>
    <property type="match status" value="1"/>
</dbReference>
<evidence type="ECO:0000313" key="5">
    <source>
        <dbReference type="Proteomes" id="UP000537130"/>
    </source>
</evidence>
<dbReference type="EMBL" id="JACHWY010000001">
    <property type="protein sequence ID" value="MBB3047344.1"/>
    <property type="molecule type" value="Genomic_DNA"/>
</dbReference>
<comment type="similarity">
    <text evidence="1">Belongs to the PhzF family.</text>
</comment>
<dbReference type="SUPFAM" id="SSF54506">
    <property type="entry name" value="Diaminopimelate epimerase-like"/>
    <property type="match status" value="1"/>
</dbReference>
<dbReference type="GO" id="GO:0005737">
    <property type="term" value="C:cytoplasm"/>
    <property type="evidence" value="ECO:0007669"/>
    <property type="project" value="TreeGrafter"/>
</dbReference>
<dbReference type="PANTHER" id="PTHR13774">
    <property type="entry name" value="PHENAZINE BIOSYNTHESIS PROTEIN"/>
    <property type="match status" value="1"/>
</dbReference>
<evidence type="ECO:0000256" key="3">
    <source>
        <dbReference type="PIRSR" id="PIRSR016184-1"/>
    </source>
</evidence>
<protein>
    <submittedName>
        <fullName evidence="4">PhzF family phenazine biosynthesis protein</fullName>
    </submittedName>
</protein>
<proteinExistence type="inferred from homology"/>
<accession>A0A7W4Z5C3</accession>
<name>A0A7W4Z5C3_9GAMM</name>
<dbReference type="GO" id="GO:0016853">
    <property type="term" value="F:isomerase activity"/>
    <property type="evidence" value="ECO:0007669"/>
    <property type="project" value="UniProtKB-KW"/>
</dbReference>
<evidence type="ECO:0000256" key="1">
    <source>
        <dbReference type="ARBA" id="ARBA00008270"/>
    </source>
</evidence>
<organism evidence="4 5">
    <name type="scientific">Litorivivens lipolytica</name>
    <dbReference type="NCBI Taxonomy" id="1524264"/>
    <lineage>
        <taxon>Bacteria</taxon>
        <taxon>Pseudomonadati</taxon>
        <taxon>Pseudomonadota</taxon>
        <taxon>Gammaproteobacteria</taxon>
        <taxon>Litorivivens</taxon>
    </lineage>
</organism>
<dbReference type="Proteomes" id="UP000537130">
    <property type="component" value="Unassembled WGS sequence"/>
</dbReference>
<keyword evidence="2" id="KW-0413">Isomerase</keyword>
<dbReference type="AlphaFoldDB" id="A0A7W4Z5C3"/>
<dbReference type="Pfam" id="PF02567">
    <property type="entry name" value="PhzC-PhzF"/>
    <property type="match status" value="1"/>
</dbReference>
<sequence>MMKIYQVDAFVSERFRGNTAGVCLLKNALNEAQMQAIAAEMGYAETAFVVPEGDHRWNIRWFTPAVEVALCGHATLTAAWVLAEIEGVEGELTFSSLSGDLSVAVEGEFLTLNFPAYSAASRTLPDDILKALALESDAQGYYSEANGGYWIAEVSTVGEVQALEPNMAALREALPGGLIVTALGENCDFVSRFFAPALGIDEDDVTGSAHCALTPLWSERLGKTELLAHQLSDRGGEIHCTLSGDRVLLKGQARLRTVRQLSGSFFTNDFA</sequence>
<reference evidence="4 5" key="1">
    <citation type="submission" date="2020-08" db="EMBL/GenBank/DDBJ databases">
        <title>Genomic Encyclopedia of Type Strains, Phase III (KMG-III): the genomes of soil and plant-associated and newly described type strains.</title>
        <authorList>
            <person name="Whitman W."/>
        </authorList>
    </citation>
    <scope>NUCLEOTIDE SEQUENCE [LARGE SCALE GENOMIC DNA]</scope>
    <source>
        <strain evidence="4 5">CECT 8654</strain>
    </source>
</reference>
<dbReference type="InterPro" id="IPR003719">
    <property type="entry name" value="Phenazine_PhzF-like"/>
</dbReference>